<evidence type="ECO:0000313" key="1">
    <source>
        <dbReference type="EMBL" id="SVC77544.1"/>
    </source>
</evidence>
<name>A0A382PW38_9ZZZZ</name>
<dbReference type="EMBL" id="UINC01110198">
    <property type="protein sequence ID" value="SVC77544.1"/>
    <property type="molecule type" value="Genomic_DNA"/>
</dbReference>
<proteinExistence type="predicted"/>
<reference evidence="1" key="1">
    <citation type="submission" date="2018-05" db="EMBL/GenBank/DDBJ databases">
        <authorList>
            <person name="Lanie J.A."/>
            <person name="Ng W.-L."/>
            <person name="Kazmierczak K.M."/>
            <person name="Andrzejewski T.M."/>
            <person name="Davidsen T.M."/>
            <person name="Wayne K.J."/>
            <person name="Tettelin H."/>
            <person name="Glass J.I."/>
            <person name="Rusch D."/>
            <person name="Podicherti R."/>
            <person name="Tsui H.-C.T."/>
            <person name="Winkler M.E."/>
        </authorList>
    </citation>
    <scope>NUCLEOTIDE SEQUENCE</scope>
</reference>
<dbReference type="AlphaFoldDB" id="A0A382PW38"/>
<protein>
    <submittedName>
        <fullName evidence="1">Uncharacterized protein</fullName>
    </submittedName>
</protein>
<accession>A0A382PW38</accession>
<organism evidence="1">
    <name type="scientific">marine metagenome</name>
    <dbReference type="NCBI Taxonomy" id="408172"/>
    <lineage>
        <taxon>unclassified sequences</taxon>
        <taxon>metagenomes</taxon>
        <taxon>ecological metagenomes</taxon>
    </lineage>
</organism>
<sequence length="26" mass="3116">MYVLAILNVYKENPLLGDYWVIFIDL</sequence>
<gene>
    <name evidence="1" type="ORF">METZ01_LOCUS330398</name>
</gene>